<evidence type="ECO:0000313" key="2">
    <source>
        <dbReference type="Proteomes" id="UP001055879"/>
    </source>
</evidence>
<keyword evidence="2" id="KW-1185">Reference proteome</keyword>
<evidence type="ECO:0000313" key="1">
    <source>
        <dbReference type="EMBL" id="KAI3746958.1"/>
    </source>
</evidence>
<reference evidence="1 2" key="2">
    <citation type="journal article" date="2022" name="Mol. Ecol. Resour.">
        <title>The genomes of chicory, endive, great burdock and yacon provide insights into Asteraceae paleo-polyploidization history and plant inulin production.</title>
        <authorList>
            <person name="Fan W."/>
            <person name="Wang S."/>
            <person name="Wang H."/>
            <person name="Wang A."/>
            <person name="Jiang F."/>
            <person name="Liu H."/>
            <person name="Zhao H."/>
            <person name="Xu D."/>
            <person name="Zhang Y."/>
        </authorList>
    </citation>
    <scope>NUCLEOTIDE SEQUENCE [LARGE SCALE GENOMIC DNA]</scope>
    <source>
        <strain evidence="2">cv. Niubang</strain>
    </source>
</reference>
<name>A0ACB9DKT2_ARCLA</name>
<comment type="caution">
    <text evidence="1">The sequence shown here is derived from an EMBL/GenBank/DDBJ whole genome shotgun (WGS) entry which is preliminary data.</text>
</comment>
<sequence length="256" mass="28234">MISGVGIPGRGAALIERKQAIAALKAEKAHVEKWCKSSTKISEIINAQIPESDRTGLGFWKPQDETKEESSMLKFGTFVTSFFDTSYNQFYPYSSSNPIPEEKSKGSKSVDKGKSILRPQKATKKGKLKVPSKPSVNQSSSSVIEIFDLCPPKLKIDLKPRRSEEMKIPPRSHEKSILELGPAHLKLANPSTSGLKTIFKYRKCYHCGFTDHIASKCPTATKANKSAKVKINASKAEKKLRDQRASGISIVDVLVI</sequence>
<accession>A0ACB9DKT2</accession>
<reference evidence="2" key="1">
    <citation type="journal article" date="2022" name="Mol. Ecol. Resour.">
        <title>The genomes of chicory, endive, great burdock and yacon provide insights into Asteraceae palaeo-polyploidization history and plant inulin production.</title>
        <authorList>
            <person name="Fan W."/>
            <person name="Wang S."/>
            <person name="Wang H."/>
            <person name="Wang A."/>
            <person name="Jiang F."/>
            <person name="Liu H."/>
            <person name="Zhao H."/>
            <person name="Xu D."/>
            <person name="Zhang Y."/>
        </authorList>
    </citation>
    <scope>NUCLEOTIDE SEQUENCE [LARGE SCALE GENOMIC DNA]</scope>
    <source>
        <strain evidence="2">cv. Niubang</strain>
    </source>
</reference>
<proteinExistence type="predicted"/>
<dbReference type="EMBL" id="CM042049">
    <property type="protein sequence ID" value="KAI3746958.1"/>
    <property type="molecule type" value="Genomic_DNA"/>
</dbReference>
<dbReference type="Proteomes" id="UP001055879">
    <property type="component" value="Linkage Group LG03"/>
</dbReference>
<protein>
    <submittedName>
        <fullName evidence="1">Uncharacterized protein</fullName>
    </submittedName>
</protein>
<organism evidence="1 2">
    <name type="scientific">Arctium lappa</name>
    <name type="common">Greater burdock</name>
    <name type="synonym">Lappa major</name>
    <dbReference type="NCBI Taxonomy" id="4217"/>
    <lineage>
        <taxon>Eukaryota</taxon>
        <taxon>Viridiplantae</taxon>
        <taxon>Streptophyta</taxon>
        <taxon>Embryophyta</taxon>
        <taxon>Tracheophyta</taxon>
        <taxon>Spermatophyta</taxon>
        <taxon>Magnoliopsida</taxon>
        <taxon>eudicotyledons</taxon>
        <taxon>Gunneridae</taxon>
        <taxon>Pentapetalae</taxon>
        <taxon>asterids</taxon>
        <taxon>campanulids</taxon>
        <taxon>Asterales</taxon>
        <taxon>Asteraceae</taxon>
        <taxon>Carduoideae</taxon>
        <taxon>Cardueae</taxon>
        <taxon>Arctiinae</taxon>
        <taxon>Arctium</taxon>
    </lineage>
</organism>
<gene>
    <name evidence="1" type="ORF">L6452_09400</name>
</gene>